<dbReference type="HOGENOM" id="CLU_010194_1_3_5"/>
<dbReference type="Proteomes" id="UP000001364">
    <property type="component" value="Chromosome"/>
</dbReference>
<dbReference type="CDD" id="cd05233">
    <property type="entry name" value="SDR_c"/>
    <property type="match status" value="1"/>
</dbReference>
<dbReference type="PRINTS" id="PR00080">
    <property type="entry name" value="SDRFAMILY"/>
</dbReference>
<dbReference type="Gene3D" id="3.40.50.720">
    <property type="entry name" value="NAD(P)-binding Rossmann-like Domain"/>
    <property type="match status" value="1"/>
</dbReference>
<dbReference type="PANTHER" id="PTHR43477:SF1">
    <property type="entry name" value="DIHYDROANTICAPSIN 7-DEHYDROGENASE"/>
    <property type="match status" value="1"/>
</dbReference>
<dbReference type="Pfam" id="PF13561">
    <property type="entry name" value="adh_short_C2"/>
    <property type="match status" value="1"/>
</dbReference>
<dbReference type="InterPro" id="IPR036291">
    <property type="entry name" value="NAD(P)-bd_dom_sf"/>
</dbReference>
<dbReference type="PRINTS" id="PR00081">
    <property type="entry name" value="GDHRDH"/>
</dbReference>
<dbReference type="GeneID" id="7331428"/>
<dbReference type="GO" id="GO:0047838">
    <property type="term" value="F:D-xylose 1-dehydrogenase (NAD+) activity"/>
    <property type="evidence" value="ECO:0007669"/>
    <property type="project" value="UniProtKB-EC"/>
</dbReference>
<protein>
    <recommendedName>
        <fullName evidence="4">D-xylose 1-dehydrogenase</fullName>
        <ecNumber evidence="3">1.1.1.175</ecNumber>
    </recommendedName>
</protein>
<evidence type="ECO:0000256" key="4">
    <source>
        <dbReference type="ARBA" id="ARBA00069939"/>
    </source>
</evidence>
<dbReference type="OrthoDB" id="9803333at2"/>
<keyword evidence="2 5" id="KW-0560">Oxidoreductase</keyword>
<evidence type="ECO:0000256" key="2">
    <source>
        <dbReference type="ARBA" id="ARBA00023002"/>
    </source>
</evidence>
<dbReference type="KEGG" id="ccs:CCNA_01880"/>
<dbReference type="PATRIC" id="fig|565050.3.peg.1841"/>
<dbReference type="InterPro" id="IPR051122">
    <property type="entry name" value="SDR_DHRS6-like"/>
</dbReference>
<dbReference type="PhylomeDB" id="A0A0H3CAJ0"/>
<organism evidence="5 6">
    <name type="scientific">Caulobacter vibrioides (strain NA1000 / CB15N)</name>
    <name type="common">Caulobacter crescentus</name>
    <dbReference type="NCBI Taxonomy" id="565050"/>
    <lineage>
        <taxon>Bacteria</taxon>
        <taxon>Pseudomonadati</taxon>
        <taxon>Pseudomonadota</taxon>
        <taxon>Alphaproteobacteria</taxon>
        <taxon>Caulobacterales</taxon>
        <taxon>Caulobacteraceae</taxon>
        <taxon>Caulobacter</taxon>
    </lineage>
</organism>
<accession>A0A0H3CAJ0</accession>
<dbReference type="SMR" id="A0A0H3CAJ0"/>
<evidence type="ECO:0000313" key="5">
    <source>
        <dbReference type="EMBL" id="ACL95345.1"/>
    </source>
</evidence>
<dbReference type="SUPFAM" id="SSF51735">
    <property type="entry name" value="NAD(P)-binding Rossmann-fold domains"/>
    <property type="match status" value="1"/>
</dbReference>
<dbReference type="InterPro" id="IPR002347">
    <property type="entry name" value="SDR_fam"/>
</dbReference>
<sequence>MRRNSVMPQLAMVTGAAQGIGRAIVERLGADGFDILALDADETQLSRSAADWREAGLTVRTAAADCRDRAAVIKALDGVEAVNVLVNNAGISGVLDPIGQVNRAACDRVMGVNLLATIRVAQEAVRRMPDGGSVINIASRGYLGGAGAAHYVASKAAVVSLTRAMAIELRWRGVRVNAVAPGMVDTRMIDGFGDMLGALKRMEPTGAPANPAEIAAIVSVLAGPEASFVNGQILMADGGKSLGLPPL</sequence>
<dbReference type="InterPro" id="IPR020904">
    <property type="entry name" value="Sc_DH/Rdtase_CS"/>
</dbReference>
<dbReference type="EC" id="1.1.1.175" evidence="3"/>
<dbReference type="FunFam" id="3.40.50.720:FF:000084">
    <property type="entry name" value="Short-chain dehydrogenase reductase"/>
    <property type="match status" value="1"/>
</dbReference>
<dbReference type="RefSeq" id="YP_002517253.1">
    <property type="nucleotide sequence ID" value="NC_011916.1"/>
</dbReference>
<comment type="similarity">
    <text evidence="1">Belongs to the short-chain dehydrogenases/reductases (SDR) family.</text>
</comment>
<gene>
    <name evidence="5" type="ordered locus">CCNA_01880</name>
</gene>
<reference evidence="5 6" key="1">
    <citation type="journal article" date="2010" name="J. Bacteriol.">
        <title>The genetic basis of laboratory adaptation in Caulobacter crescentus.</title>
        <authorList>
            <person name="Marks M.E."/>
            <person name="Castro-Rojas C.M."/>
            <person name="Teiling C."/>
            <person name="Du L."/>
            <person name="Kapatral V."/>
            <person name="Walunas T.L."/>
            <person name="Crosson S."/>
        </authorList>
    </citation>
    <scope>NUCLEOTIDE SEQUENCE [LARGE SCALE GENOMIC DNA]</scope>
    <source>
        <strain evidence="6">NA1000 / CB15N</strain>
    </source>
</reference>
<evidence type="ECO:0000313" key="6">
    <source>
        <dbReference type="Proteomes" id="UP000001364"/>
    </source>
</evidence>
<dbReference type="RefSeq" id="WP_010919670.1">
    <property type="nucleotide sequence ID" value="NC_011916.1"/>
</dbReference>
<dbReference type="AlphaFoldDB" id="A0A0H3CAJ0"/>
<keyword evidence="6" id="KW-1185">Reference proteome</keyword>
<evidence type="ECO:0000256" key="3">
    <source>
        <dbReference type="ARBA" id="ARBA00066641"/>
    </source>
</evidence>
<dbReference type="EMBL" id="CP001340">
    <property type="protein sequence ID" value="ACL95345.1"/>
    <property type="molecule type" value="Genomic_DNA"/>
</dbReference>
<dbReference type="PANTHER" id="PTHR43477">
    <property type="entry name" value="DIHYDROANTICAPSIN 7-DEHYDROGENASE"/>
    <property type="match status" value="1"/>
</dbReference>
<proteinExistence type="inferred from homology"/>
<name>A0A0H3CAJ0_CAUVN</name>
<evidence type="ECO:0000256" key="1">
    <source>
        <dbReference type="ARBA" id="ARBA00006484"/>
    </source>
</evidence>
<dbReference type="PROSITE" id="PS00061">
    <property type="entry name" value="ADH_SHORT"/>
    <property type="match status" value="1"/>
</dbReference>